<dbReference type="Proteomes" id="UP000823521">
    <property type="component" value="Unassembled WGS sequence"/>
</dbReference>
<protein>
    <recommendedName>
        <fullName evidence="4">DUF4878 domain-containing protein</fullName>
    </recommendedName>
</protein>
<accession>A0ABS3VKH0</accession>
<evidence type="ECO:0008006" key="4">
    <source>
        <dbReference type="Google" id="ProtNLM"/>
    </source>
</evidence>
<proteinExistence type="predicted"/>
<organism evidence="2 3">
    <name type="scientific">Micromonospora echinofusca</name>
    <dbReference type="NCBI Taxonomy" id="47858"/>
    <lineage>
        <taxon>Bacteria</taxon>
        <taxon>Bacillati</taxon>
        <taxon>Actinomycetota</taxon>
        <taxon>Actinomycetes</taxon>
        <taxon>Micromonosporales</taxon>
        <taxon>Micromonosporaceae</taxon>
        <taxon>Micromonospora</taxon>
    </lineage>
</organism>
<name>A0ABS3VKH0_MICEH</name>
<evidence type="ECO:0000313" key="3">
    <source>
        <dbReference type="Proteomes" id="UP000823521"/>
    </source>
</evidence>
<reference evidence="2 3" key="1">
    <citation type="submission" date="2019-12" db="EMBL/GenBank/DDBJ databases">
        <title>Whole genome sequencing of endophytic Actinobacterium Micromonospora sp. MPMI6T.</title>
        <authorList>
            <person name="Evv R."/>
            <person name="Podile A.R."/>
        </authorList>
    </citation>
    <scope>NUCLEOTIDE SEQUENCE [LARGE SCALE GENOMIC DNA]</scope>
    <source>
        <strain evidence="2 3">MPMI6</strain>
    </source>
</reference>
<feature type="region of interest" description="Disordered" evidence="1">
    <location>
        <begin position="44"/>
        <end position="84"/>
    </location>
</feature>
<sequence>MRRAVEFLATRVLRSRLGVALGIAMVVLGIIGAARLFSGPADPGSGLGNPPSRPITTVDPTTGDDGLIATGPPPSPSIRPGAASPETMAQRFTTAWLGRTGMTPDQWRAALRPLSTATLNEELAEADPSTVPAQRAVGEAELVPRTASFVEVTIPLDNGRLRLELVGPDGSWLVDAVDWEQP</sequence>
<dbReference type="RefSeq" id="WP_208811169.1">
    <property type="nucleotide sequence ID" value="NZ_WVUH01000011.1"/>
</dbReference>
<evidence type="ECO:0000313" key="2">
    <source>
        <dbReference type="EMBL" id="MBO4204981.1"/>
    </source>
</evidence>
<keyword evidence="3" id="KW-1185">Reference proteome</keyword>
<comment type="caution">
    <text evidence="2">The sequence shown here is derived from an EMBL/GenBank/DDBJ whole genome shotgun (WGS) entry which is preliminary data.</text>
</comment>
<gene>
    <name evidence="2" type="ORF">GSF22_03015</name>
</gene>
<evidence type="ECO:0000256" key="1">
    <source>
        <dbReference type="SAM" id="MobiDB-lite"/>
    </source>
</evidence>
<dbReference type="EMBL" id="WVUH01000011">
    <property type="protein sequence ID" value="MBO4204981.1"/>
    <property type="molecule type" value="Genomic_DNA"/>
</dbReference>